<dbReference type="Pfam" id="PF01381">
    <property type="entry name" value="HTH_3"/>
    <property type="match status" value="1"/>
</dbReference>
<proteinExistence type="predicted"/>
<dbReference type="AlphaFoldDB" id="A0A806JYI9"/>
<name>A0A806JYI9_9BACT</name>
<sequence length="104" mass="12008">MDFGTKLKGLRQGRNETLHTVAVGTNIDMTLLSKFERKERIPTDEQAKRIAKYFKIDLQELMIELTAQKIIFEYGLNDTTYEAANLVREAFVEYSTNSKEKKAT</sequence>
<evidence type="ECO:0000313" key="2">
    <source>
        <dbReference type="EMBL" id="AGS51562.1"/>
    </source>
</evidence>
<dbReference type="SMART" id="SM00530">
    <property type="entry name" value="HTH_XRE"/>
    <property type="match status" value="1"/>
</dbReference>
<feature type="domain" description="HTH cro/C1-type" evidence="1">
    <location>
        <begin position="7"/>
        <end position="61"/>
    </location>
</feature>
<reference evidence="2" key="1">
    <citation type="submission" date="2012-03" db="EMBL/GenBank/DDBJ databases">
        <title>Functional metagenomics reveals considerable lignocellulase gene clusters in the gut microbiome of a wood-feeding higher termite.</title>
        <authorList>
            <person name="Liu N."/>
        </authorList>
    </citation>
    <scope>NUCLEOTIDE SEQUENCE</scope>
</reference>
<dbReference type="EMBL" id="JQ844164">
    <property type="protein sequence ID" value="AGS51562.1"/>
    <property type="molecule type" value="Genomic_DNA"/>
</dbReference>
<dbReference type="SUPFAM" id="SSF47413">
    <property type="entry name" value="lambda repressor-like DNA-binding domains"/>
    <property type="match status" value="1"/>
</dbReference>
<dbReference type="InterPro" id="IPR001387">
    <property type="entry name" value="Cro/C1-type_HTH"/>
</dbReference>
<evidence type="ECO:0000259" key="1">
    <source>
        <dbReference type="PROSITE" id="PS50943"/>
    </source>
</evidence>
<dbReference type="Gene3D" id="1.10.260.40">
    <property type="entry name" value="lambda repressor-like DNA-binding domains"/>
    <property type="match status" value="1"/>
</dbReference>
<dbReference type="PROSITE" id="PS50943">
    <property type="entry name" value="HTH_CROC1"/>
    <property type="match status" value="1"/>
</dbReference>
<dbReference type="CDD" id="cd00093">
    <property type="entry name" value="HTH_XRE"/>
    <property type="match status" value="1"/>
</dbReference>
<dbReference type="GO" id="GO:0003677">
    <property type="term" value="F:DNA binding"/>
    <property type="evidence" value="ECO:0007669"/>
    <property type="project" value="InterPro"/>
</dbReference>
<dbReference type="InterPro" id="IPR010982">
    <property type="entry name" value="Lambda_DNA-bd_dom_sf"/>
</dbReference>
<protein>
    <recommendedName>
        <fullName evidence="1">HTH cro/C1-type domain-containing protein</fullName>
    </recommendedName>
</protein>
<organism evidence="2">
    <name type="scientific">uncultured bacterium contig00004</name>
    <dbReference type="NCBI Taxonomy" id="1181496"/>
    <lineage>
        <taxon>Bacteria</taxon>
        <taxon>environmental samples</taxon>
    </lineage>
</organism>
<accession>A0A806JYI9</accession>